<dbReference type="PROSITE" id="PS00571">
    <property type="entry name" value="AMIDASES"/>
    <property type="match status" value="1"/>
</dbReference>
<dbReference type="InterPro" id="IPR023631">
    <property type="entry name" value="Amidase_dom"/>
</dbReference>
<evidence type="ECO:0000256" key="2">
    <source>
        <dbReference type="ARBA" id="ARBA00009199"/>
    </source>
</evidence>
<dbReference type="PANTHER" id="PTHR11895">
    <property type="entry name" value="TRANSAMIDASE"/>
    <property type="match status" value="1"/>
</dbReference>
<dbReference type="Gene3D" id="3.90.1300.10">
    <property type="entry name" value="Amidase signature (AS) domain"/>
    <property type="match status" value="1"/>
</dbReference>
<dbReference type="InterPro" id="IPR020556">
    <property type="entry name" value="Amidase_CS"/>
</dbReference>
<dbReference type="InterPro" id="IPR000120">
    <property type="entry name" value="Amidase"/>
</dbReference>
<organism evidence="5 6">
    <name type="scientific">Pelagibacterium lentulum</name>
    <dbReference type="NCBI Taxonomy" id="2029865"/>
    <lineage>
        <taxon>Bacteria</taxon>
        <taxon>Pseudomonadati</taxon>
        <taxon>Pseudomonadota</taxon>
        <taxon>Alphaproteobacteria</taxon>
        <taxon>Hyphomicrobiales</taxon>
        <taxon>Devosiaceae</taxon>
        <taxon>Pelagibacterium</taxon>
    </lineage>
</organism>
<dbReference type="SUPFAM" id="SSF75304">
    <property type="entry name" value="Amidase signature (AS) enzymes"/>
    <property type="match status" value="1"/>
</dbReference>
<dbReference type="InterPro" id="IPR036928">
    <property type="entry name" value="AS_sf"/>
</dbReference>
<name>A0A916R5V0_9HYPH</name>
<evidence type="ECO:0000313" key="6">
    <source>
        <dbReference type="Proteomes" id="UP000596977"/>
    </source>
</evidence>
<keyword evidence="6" id="KW-1185">Reference proteome</keyword>
<dbReference type="Pfam" id="PF01425">
    <property type="entry name" value="Amidase"/>
    <property type="match status" value="1"/>
</dbReference>
<evidence type="ECO:0000259" key="4">
    <source>
        <dbReference type="Pfam" id="PF01425"/>
    </source>
</evidence>
<comment type="caution">
    <text evidence="5">The sequence shown here is derived from an EMBL/GenBank/DDBJ whole genome shotgun (WGS) entry which is preliminary data.</text>
</comment>
<proteinExistence type="inferred from homology"/>
<gene>
    <name evidence="5" type="ORF">GCM10011499_06330</name>
</gene>
<feature type="domain" description="Amidase" evidence="4">
    <location>
        <begin position="21"/>
        <end position="441"/>
    </location>
</feature>
<dbReference type="GO" id="GO:0003824">
    <property type="term" value="F:catalytic activity"/>
    <property type="evidence" value="ECO:0007669"/>
    <property type="project" value="InterPro"/>
</dbReference>
<dbReference type="Proteomes" id="UP000596977">
    <property type="component" value="Unassembled WGS sequence"/>
</dbReference>
<dbReference type="AlphaFoldDB" id="A0A916R5V0"/>
<accession>A0A916R5V0</accession>
<comment type="function">
    <text evidence="1">Hydrolyzes indole-3-acetamide (IAM) into indole-3-acetic acid (IAA).</text>
</comment>
<evidence type="ECO:0000313" key="5">
    <source>
        <dbReference type="EMBL" id="GGA39573.1"/>
    </source>
</evidence>
<reference evidence="5 6" key="1">
    <citation type="journal article" date="2014" name="Int. J. Syst. Evol. Microbiol.">
        <title>Complete genome sequence of Corynebacterium casei LMG S-19264T (=DSM 44701T), isolated from a smear-ripened cheese.</title>
        <authorList>
            <consortium name="US DOE Joint Genome Institute (JGI-PGF)"/>
            <person name="Walter F."/>
            <person name="Albersmeier A."/>
            <person name="Kalinowski J."/>
            <person name="Ruckert C."/>
        </authorList>
    </citation>
    <scope>NUCLEOTIDE SEQUENCE [LARGE SCALE GENOMIC DNA]</scope>
    <source>
        <strain evidence="5 6">CGMCC 1.15896</strain>
    </source>
</reference>
<sequence length="465" mass="48078">MALGGAIASRRISARKAMQAAIAMAEANTHLGALAVFDPELGLAQAEAMDAAMAADPIGFRTRPFAGLPTLAKDLGGPFKGIPLRLGSERFRDKTKSDADSDLAERFRAAGFCLFGSTSAPEFGLSLSTEPLGMPPCRNPLATDRIAGGSSGGAAAAVASGIVAIAHATDAGGSIRVPAACCGLIGLKPSRGAMPGGPGFANNLGGVASEFVIARSIRDAGVAFNQLAGQPKGPYPEPHFAEANQGRYRIGVLEDFGNAFALDDTRGATIAEAARALQDSGHSIEVLGWGEIEEAALASSMTFKAIIAANLASLFEGDVALNRLEPMTKAAIAYGRGLSGATLWRAMEKIATVSHALWRLFDRFDLILAPMLSSAPPLLGHFPTDHDDYEGHIAKMSAFAPLATLANVAGAPALTLPFGQDEDGLPVPLQIFAPMGCEALLIAIGSQLEAQGRWSHTFPIAGLPQ</sequence>
<evidence type="ECO:0000256" key="1">
    <source>
        <dbReference type="ARBA" id="ARBA00003871"/>
    </source>
</evidence>
<dbReference type="EMBL" id="BMKB01000001">
    <property type="protein sequence ID" value="GGA39573.1"/>
    <property type="molecule type" value="Genomic_DNA"/>
</dbReference>
<dbReference type="PANTHER" id="PTHR11895:SF7">
    <property type="entry name" value="GLUTAMYL-TRNA(GLN) AMIDOTRANSFERASE SUBUNIT A, MITOCHONDRIAL"/>
    <property type="match status" value="1"/>
</dbReference>
<evidence type="ECO:0000256" key="3">
    <source>
        <dbReference type="ARBA" id="ARBA00021874"/>
    </source>
</evidence>
<comment type="similarity">
    <text evidence="2">Belongs to the amidase family.</text>
</comment>
<protein>
    <recommendedName>
        <fullName evidence="3">Indoleacetamide hydrolase</fullName>
    </recommendedName>
</protein>